<dbReference type="Proteomes" id="UP001498398">
    <property type="component" value="Unassembled WGS sequence"/>
</dbReference>
<feature type="transmembrane region" description="Helical" evidence="2">
    <location>
        <begin position="265"/>
        <end position="287"/>
    </location>
</feature>
<accession>A0ABR1K412</accession>
<evidence type="ECO:0008006" key="5">
    <source>
        <dbReference type="Google" id="ProtNLM"/>
    </source>
</evidence>
<gene>
    <name evidence="3" type="ORF">VKT23_000014</name>
</gene>
<keyword evidence="2" id="KW-1133">Transmembrane helix</keyword>
<proteinExistence type="predicted"/>
<sequence length="401" mass="43073">MQLPFISLNCNLFLIFVWGAFYLALVTAEVVPFLELGFTFDYDIQGENPRVPTTAQCETIHLKWDRNGATGPSPIAPYFMQIYTSKFFTPFTIQAGDGKVNEFDYQVPFSPGTRYQICMYDSKGTAGGCQEMYTMIPNITNSNPTCKNVTFPPPLGVDAQFLSGGGFSLFGFPDQCTDISIKPLNGTPPFILTVSPPLHPPYNITSNTMDPIVWTVSVGGELPFFMSLVSSEGFGWSSGPMHAGLNGPTDCLAPGTIPKSKAHSIAAGAGVGGLFGGVFLAVIAFCLREFIQKRHKSDHHNLVDPFKDPNSLETQNRDSMRVHSEIGAPMSILPTATRLRDSAGSSNSGTLSVPTSSGSGSSARPLRGRAGTGCIDELPPSYSYADGRESDRAPPVPEKGA</sequence>
<organism evidence="3 4">
    <name type="scientific">Marasmiellus scandens</name>
    <dbReference type="NCBI Taxonomy" id="2682957"/>
    <lineage>
        <taxon>Eukaryota</taxon>
        <taxon>Fungi</taxon>
        <taxon>Dikarya</taxon>
        <taxon>Basidiomycota</taxon>
        <taxon>Agaricomycotina</taxon>
        <taxon>Agaricomycetes</taxon>
        <taxon>Agaricomycetidae</taxon>
        <taxon>Agaricales</taxon>
        <taxon>Marasmiineae</taxon>
        <taxon>Omphalotaceae</taxon>
        <taxon>Marasmiellus</taxon>
    </lineage>
</organism>
<evidence type="ECO:0000313" key="4">
    <source>
        <dbReference type="Proteomes" id="UP001498398"/>
    </source>
</evidence>
<keyword evidence="2" id="KW-0812">Transmembrane</keyword>
<evidence type="ECO:0000256" key="2">
    <source>
        <dbReference type="SAM" id="Phobius"/>
    </source>
</evidence>
<protein>
    <recommendedName>
        <fullName evidence="5">Fibronectin type-III domain-containing protein</fullName>
    </recommendedName>
</protein>
<dbReference type="EMBL" id="JBANRG010000001">
    <property type="protein sequence ID" value="KAK7471912.1"/>
    <property type="molecule type" value="Genomic_DNA"/>
</dbReference>
<name>A0ABR1K412_9AGAR</name>
<keyword evidence="4" id="KW-1185">Reference proteome</keyword>
<feature type="compositionally biased region" description="Low complexity" evidence="1">
    <location>
        <begin position="348"/>
        <end position="369"/>
    </location>
</feature>
<feature type="region of interest" description="Disordered" evidence="1">
    <location>
        <begin position="339"/>
        <end position="401"/>
    </location>
</feature>
<comment type="caution">
    <text evidence="3">The sequence shown here is derived from an EMBL/GenBank/DDBJ whole genome shotgun (WGS) entry which is preliminary data.</text>
</comment>
<reference evidence="3 4" key="1">
    <citation type="submission" date="2024-01" db="EMBL/GenBank/DDBJ databases">
        <title>A draft genome for the cacao thread blight pathogen Marasmiellus scandens.</title>
        <authorList>
            <person name="Baruah I.K."/>
            <person name="Leung J."/>
            <person name="Bukari Y."/>
            <person name="Amoako-Attah I."/>
            <person name="Meinhardt L.W."/>
            <person name="Bailey B.A."/>
            <person name="Cohen S.P."/>
        </authorList>
    </citation>
    <scope>NUCLEOTIDE SEQUENCE [LARGE SCALE GENOMIC DNA]</scope>
    <source>
        <strain evidence="3 4">GH-19</strain>
    </source>
</reference>
<evidence type="ECO:0000313" key="3">
    <source>
        <dbReference type="EMBL" id="KAK7471912.1"/>
    </source>
</evidence>
<keyword evidence="2" id="KW-0472">Membrane</keyword>
<evidence type="ECO:0000256" key="1">
    <source>
        <dbReference type="SAM" id="MobiDB-lite"/>
    </source>
</evidence>